<organism evidence="7 8">
    <name type="scientific">Methanocorpusculum petauri</name>
    <dbReference type="NCBI Taxonomy" id="3002863"/>
    <lineage>
        <taxon>Archaea</taxon>
        <taxon>Methanobacteriati</taxon>
        <taxon>Methanobacteriota</taxon>
        <taxon>Stenosarchaea group</taxon>
        <taxon>Methanomicrobia</taxon>
        <taxon>Methanomicrobiales</taxon>
        <taxon>Methanocorpusculaceae</taxon>
        <taxon>Methanocorpusculum</taxon>
    </lineage>
</organism>
<comment type="cofactor">
    <cofactor evidence="2">
        <name>[4Fe-4S] cluster</name>
        <dbReference type="ChEBI" id="CHEBI:49883"/>
    </cofactor>
</comment>
<dbReference type="Gene3D" id="3.40.50.360">
    <property type="match status" value="1"/>
</dbReference>
<dbReference type="Pfam" id="PF03358">
    <property type="entry name" value="FMN_red"/>
    <property type="match status" value="1"/>
</dbReference>
<comment type="similarity">
    <text evidence="5">Belongs to the SsuE family. Isf subfamily.</text>
</comment>
<keyword evidence="8" id="KW-1185">Reference proteome</keyword>
<dbReference type="InterPro" id="IPR029039">
    <property type="entry name" value="Flavoprotein-like_sf"/>
</dbReference>
<protein>
    <submittedName>
        <fullName evidence="7">Flavodoxin family protein</fullName>
    </submittedName>
</protein>
<comment type="cofactor">
    <cofactor evidence="1">
        <name>FMN</name>
        <dbReference type="ChEBI" id="CHEBI:58210"/>
    </cofactor>
</comment>
<dbReference type="InterPro" id="IPR051796">
    <property type="entry name" value="ISF_SsuE-like"/>
</dbReference>
<comment type="caution">
    <text evidence="7">The sequence shown here is derived from an EMBL/GenBank/DDBJ whole genome shotgun (WGS) entry which is preliminary data.</text>
</comment>
<evidence type="ECO:0000256" key="4">
    <source>
        <dbReference type="ARBA" id="ARBA00022643"/>
    </source>
</evidence>
<dbReference type="PANTHER" id="PTHR43278:SF2">
    <property type="entry name" value="IRON-SULFUR FLAVOPROTEIN"/>
    <property type="match status" value="1"/>
</dbReference>
<keyword evidence="4" id="KW-0288">FMN</keyword>
<dbReference type="EMBL" id="JAPTGB010000004">
    <property type="protein sequence ID" value="MCZ0860090.1"/>
    <property type="molecule type" value="Genomic_DNA"/>
</dbReference>
<evidence type="ECO:0000313" key="7">
    <source>
        <dbReference type="EMBL" id="MCZ0860090.1"/>
    </source>
</evidence>
<dbReference type="RefSeq" id="WP_268924312.1">
    <property type="nucleotide sequence ID" value="NZ_JAPTGB010000004.1"/>
</dbReference>
<name>A0ABT4IEC7_9EURY</name>
<dbReference type="Proteomes" id="UP001141422">
    <property type="component" value="Unassembled WGS sequence"/>
</dbReference>
<dbReference type="InterPro" id="IPR005025">
    <property type="entry name" value="FMN_Rdtase-like_dom"/>
</dbReference>
<reference evidence="7" key="1">
    <citation type="submission" date="2022-12" db="EMBL/GenBank/DDBJ databases">
        <title>Isolation and characterisation of novel Methanocorpusculum spp. from native Australian herbivores indicates the genus is ancestrally host-associated.</title>
        <authorList>
            <person name="Volmer J.G."/>
            <person name="Soo R.M."/>
            <person name="Evans P.N."/>
            <person name="Hoedt E.C."/>
            <person name="Astorga Alsina A.L."/>
            <person name="Woodcroft B.J."/>
            <person name="Tyson G.W."/>
            <person name="Hugenholtz P."/>
            <person name="Morrison M."/>
        </authorList>
    </citation>
    <scope>NUCLEOTIDE SEQUENCE</scope>
    <source>
        <strain evidence="7">MG</strain>
    </source>
</reference>
<keyword evidence="3" id="KW-0285">Flavoprotein</keyword>
<gene>
    <name evidence="7" type="ORF">O0S10_02450</name>
</gene>
<dbReference type="PANTHER" id="PTHR43278">
    <property type="entry name" value="NAD(P)H-DEPENDENT FMN-CONTAINING OXIDOREDUCTASE YWQN-RELATED"/>
    <property type="match status" value="1"/>
</dbReference>
<proteinExistence type="inferred from homology"/>
<evidence type="ECO:0000259" key="6">
    <source>
        <dbReference type="Pfam" id="PF03358"/>
    </source>
</evidence>
<evidence type="ECO:0000256" key="5">
    <source>
        <dbReference type="ARBA" id="ARBA00038292"/>
    </source>
</evidence>
<accession>A0ABT4IEC7</accession>
<evidence type="ECO:0000256" key="3">
    <source>
        <dbReference type="ARBA" id="ARBA00022630"/>
    </source>
</evidence>
<evidence type="ECO:0000256" key="1">
    <source>
        <dbReference type="ARBA" id="ARBA00001917"/>
    </source>
</evidence>
<sequence length="178" mass="19926">MRITVLTGSPHRKGTSALLADRFIAGAEEAGHEVFRFDAAFEEVRPCLGCGKCRIAGERCVHRDAMDVLLPRLVAADLVVFAMPLYYFGMPASLKAVVDRFYSVNYALMESRKRAVLLVTAADDREETIVPLRSHYQRILSYLSWEDAGVVAALGCSSRMNLERTRYPEQAYQLGRCC</sequence>
<dbReference type="SUPFAM" id="SSF52218">
    <property type="entry name" value="Flavoproteins"/>
    <property type="match status" value="1"/>
</dbReference>
<evidence type="ECO:0000313" key="8">
    <source>
        <dbReference type="Proteomes" id="UP001141422"/>
    </source>
</evidence>
<evidence type="ECO:0000256" key="2">
    <source>
        <dbReference type="ARBA" id="ARBA00001966"/>
    </source>
</evidence>
<feature type="domain" description="NADPH-dependent FMN reductase-like" evidence="6">
    <location>
        <begin position="1"/>
        <end position="124"/>
    </location>
</feature>